<keyword evidence="6" id="KW-0694">RNA-binding</keyword>
<dbReference type="Pfam" id="PF20259">
    <property type="entry name" value="tRNA_Me_trans_M"/>
    <property type="match status" value="1"/>
</dbReference>
<dbReference type="PANTHER" id="PTHR43052:SF1">
    <property type="entry name" value="TRNA-5-TAURINOMETHYLURIDINE 2-SULFURTRANSFERASE"/>
    <property type="match status" value="1"/>
</dbReference>
<dbReference type="Pfam" id="PF03054">
    <property type="entry name" value="tRNA_Me_trans"/>
    <property type="match status" value="1"/>
</dbReference>
<keyword evidence="2" id="KW-0808">Transferase</keyword>
<feature type="region of interest" description="Disordered" evidence="8">
    <location>
        <begin position="143"/>
        <end position="174"/>
    </location>
</feature>
<keyword evidence="9" id="KW-1133">Transmembrane helix</keyword>
<comment type="caution">
    <text evidence="13">The sequence shown here is derived from an EMBL/GenBank/DDBJ whole genome shotgun (WGS) entry which is preliminary data.</text>
</comment>
<dbReference type="InterPro" id="IPR003808">
    <property type="entry name" value="Fe-S_metab-assoc_dom"/>
</dbReference>
<dbReference type="InterPro" id="IPR051305">
    <property type="entry name" value="tRNA_2-thiouridylase_MnmA"/>
</dbReference>
<feature type="region of interest" description="Disordered" evidence="8">
    <location>
        <begin position="1"/>
        <end position="23"/>
    </location>
</feature>
<dbReference type="PANTHER" id="PTHR43052">
    <property type="match status" value="1"/>
</dbReference>
<dbReference type="GO" id="GO:0016740">
    <property type="term" value="F:transferase activity"/>
    <property type="evidence" value="ECO:0007669"/>
    <property type="project" value="UniProtKB-KW"/>
</dbReference>
<feature type="region of interest" description="Disordered" evidence="8">
    <location>
        <begin position="665"/>
        <end position="698"/>
    </location>
</feature>
<evidence type="ECO:0000256" key="6">
    <source>
        <dbReference type="ARBA" id="ARBA00022884"/>
    </source>
</evidence>
<evidence type="ECO:0000256" key="5">
    <source>
        <dbReference type="ARBA" id="ARBA00022840"/>
    </source>
</evidence>
<dbReference type="NCBIfam" id="NF001138">
    <property type="entry name" value="PRK00143.1"/>
    <property type="match status" value="1"/>
</dbReference>
<proteinExistence type="inferred from homology"/>
<dbReference type="GO" id="GO:0000049">
    <property type="term" value="F:tRNA binding"/>
    <property type="evidence" value="ECO:0007669"/>
    <property type="project" value="UniProtKB-KW"/>
</dbReference>
<keyword evidence="9" id="KW-0472">Membrane</keyword>
<feature type="compositionally biased region" description="Polar residues" evidence="8">
    <location>
        <begin position="665"/>
        <end position="676"/>
    </location>
</feature>
<evidence type="ECO:0000259" key="12">
    <source>
        <dbReference type="Pfam" id="PF20259"/>
    </source>
</evidence>
<keyword evidence="5" id="KW-0067">ATP-binding</keyword>
<dbReference type="EMBL" id="JAGRRH010000006">
    <property type="protein sequence ID" value="KAG7367787.1"/>
    <property type="molecule type" value="Genomic_DNA"/>
</dbReference>
<feature type="region of interest" description="Disordered" evidence="8">
    <location>
        <begin position="775"/>
        <end position="809"/>
    </location>
</feature>
<evidence type="ECO:0000256" key="3">
    <source>
        <dbReference type="ARBA" id="ARBA00022694"/>
    </source>
</evidence>
<evidence type="ECO:0000256" key="2">
    <source>
        <dbReference type="ARBA" id="ARBA00022679"/>
    </source>
</evidence>
<evidence type="ECO:0000313" key="13">
    <source>
        <dbReference type="EMBL" id="KAG7367787.1"/>
    </source>
</evidence>
<keyword evidence="7" id="KW-1015">Disulfide bond</keyword>
<feature type="domain" description="tRNA-specific 2-thiouridylase MnmA-like central" evidence="12">
    <location>
        <begin position="570"/>
        <end position="639"/>
    </location>
</feature>
<feature type="compositionally biased region" description="Acidic residues" evidence="8">
    <location>
        <begin position="679"/>
        <end position="691"/>
    </location>
</feature>
<feature type="compositionally biased region" description="Polar residues" evidence="8">
    <location>
        <begin position="783"/>
        <end position="801"/>
    </location>
</feature>
<reference evidence="13" key="1">
    <citation type="journal article" date="2021" name="Sci. Rep.">
        <title>Diploid genomic architecture of Nitzschia inconspicua, an elite biomass production diatom.</title>
        <authorList>
            <person name="Oliver A."/>
            <person name="Podell S."/>
            <person name="Pinowska A."/>
            <person name="Traller J.C."/>
            <person name="Smith S.R."/>
            <person name="McClure R."/>
            <person name="Beliaev A."/>
            <person name="Bohutskyi P."/>
            <person name="Hill E.A."/>
            <person name="Rabines A."/>
            <person name="Zheng H."/>
            <person name="Allen L.Z."/>
            <person name="Kuo A."/>
            <person name="Grigoriev I.V."/>
            <person name="Allen A.E."/>
            <person name="Hazlebeck D."/>
            <person name="Allen E.E."/>
        </authorList>
    </citation>
    <scope>NUCLEOTIDE SEQUENCE</scope>
    <source>
        <strain evidence="13">Hildebrandi</strain>
    </source>
</reference>
<dbReference type="Proteomes" id="UP000693970">
    <property type="component" value="Unassembled WGS sequence"/>
</dbReference>
<dbReference type="InterPro" id="IPR046884">
    <property type="entry name" value="MnmA-like_central"/>
</dbReference>
<keyword evidence="4" id="KW-0547">Nucleotide-binding</keyword>
<keyword evidence="9" id="KW-0812">Transmembrane</keyword>
<keyword evidence="14" id="KW-1185">Reference proteome</keyword>
<keyword evidence="1" id="KW-0820">tRNA-binding</keyword>
<evidence type="ECO:0000259" key="10">
    <source>
        <dbReference type="Pfam" id="PF02657"/>
    </source>
</evidence>
<feature type="region of interest" description="Disordered" evidence="8">
    <location>
        <begin position="480"/>
        <end position="501"/>
    </location>
</feature>
<evidence type="ECO:0000256" key="8">
    <source>
        <dbReference type="SAM" id="MobiDB-lite"/>
    </source>
</evidence>
<sequence>MEQPTASTVPDLATKPTNKRSTTTTTLKLKRRLWHIVVDTVQHSGIAFAVLLLFSFSFFGDHRHFFCHSFVLSSFRLTHTSTISSSATTAATPFVTTTQWSFLYRQQQKQQHYLSFVPSNGRQSRQKQDRFPFSIQLSVTDDDMEDYHNEPNHSSSNNNSINNNNNNNNNDSDSNMVESIQKRILQSGLSWNQTFDSNMSRVPGCVATVHILATATRRMDDDNDDDNNNHTDDSKCVSVVDLKGNADAIFSRGLLHLLQDFLYNTTTVTDILQMDPRTIADRLGVRPALSQGRNDGLANMMTIVQQQLQQQQQQQNPPLNQVSNVATKNTTRHNQISTAAPPTVALLLSGGVDSSVALHLLLQQGYTVVPYYLKIWLEDELAHLGTCPWEDDVETCRLVCDQAGVELQIVSLQEEYHRRVMQHTLHEASLGRTPNPDILCNSRVKFGCFLEYLESGNSEYQFDYIASGHYAQIQRLSQPQMGADDGTVTDGPPQQPQTRSSVRLYRAPDPVKDQSYFLCALEQRQLRRLLFPIGHLEKSQVRELAEEFQLPNRNRPDSQGLCFLGKIKFRDFLQSHLGVSTGDIVDAVTGEIVGTHRGVWYHTVGQRKGIGPYLKPTATAFGPWFVVAKDPSKNIVYASNRYEEHVFDEARSKFHVENVHWISGTPPTHLSSVSSTDHNDDDDDDDENDDENGTKDGTVYNLQMKIRHGPKLTSGKLKLVDNVKDEGTVELKDKDGGLAPGQYVVFYGEDGECLGGGIISERHWTRFLQTSLQQQQQQQQQQEPLTTPIQNNNTDTSTNRIQQQQQQQY</sequence>
<dbReference type="GO" id="GO:0008033">
    <property type="term" value="P:tRNA processing"/>
    <property type="evidence" value="ECO:0007669"/>
    <property type="project" value="UniProtKB-KW"/>
</dbReference>
<feature type="compositionally biased region" description="Low complexity" evidence="8">
    <location>
        <begin position="152"/>
        <end position="174"/>
    </location>
</feature>
<dbReference type="AlphaFoldDB" id="A0A9K3LT95"/>
<feature type="transmembrane region" description="Helical" evidence="9">
    <location>
        <begin position="36"/>
        <end position="59"/>
    </location>
</feature>
<keyword evidence="3" id="KW-0819">tRNA processing</keyword>
<dbReference type="CDD" id="cd01998">
    <property type="entry name" value="MnmA_TRMU-like"/>
    <property type="match status" value="1"/>
</dbReference>
<evidence type="ECO:0000256" key="1">
    <source>
        <dbReference type="ARBA" id="ARBA00022555"/>
    </source>
</evidence>
<evidence type="ECO:0000256" key="4">
    <source>
        <dbReference type="ARBA" id="ARBA00022741"/>
    </source>
</evidence>
<organism evidence="13 14">
    <name type="scientific">Nitzschia inconspicua</name>
    <dbReference type="NCBI Taxonomy" id="303405"/>
    <lineage>
        <taxon>Eukaryota</taxon>
        <taxon>Sar</taxon>
        <taxon>Stramenopiles</taxon>
        <taxon>Ochrophyta</taxon>
        <taxon>Bacillariophyta</taxon>
        <taxon>Bacillariophyceae</taxon>
        <taxon>Bacillariophycidae</taxon>
        <taxon>Bacillariales</taxon>
        <taxon>Bacillariaceae</taxon>
        <taxon>Nitzschia</taxon>
    </lineage>
</organism>
<feature type="domain" description="Fe-S metabolism associated" evidence="10">
    <location>
        <begin position="195"/>
        <end position="306"/>
    </location>
</feature>
<dbReference type="InterPro" id="IPR046885">
    <property type="entry name" value="MnmA-like_C"/>
</dbReference>
<feature type="domain" description="tRNA-specific 2-thiouridylase MnmA-like C-terminal" evidence="11">
    <location>
        <begin position="697"/>
        <end position="759"/>
    </location>
</feature>
<feature type="compositionally biased region" description="Low complexity" evidence="8">
    <location>
        <begin position="14"/>
        <end position="23"/>
    </location>
</feature>
<protein>
    <submittedName>
        <fullName evidence="13">tRNA-specific 2-thiouridylase MnmA</fullName>
    </submittedName>
</protein>
<dbReference type="Pfam" id="PF20258">
    <property type="entry name" value="tRNA_Me_trans_C"/>
    <property type="match status" value="1"/>
</dbReference>
<dbReference type="InterPro" id="IPR004506">
    <property type="entry name" value="MnmA-like"/>
</dbReference>
<evidence type="ECO:0000256" key="9">
    <source>
        <dbReference type="SAM" id="Phobius"/>
    </source>
</evidence>
<dbReference type="Pfam" id="PF02657">
    <property type="entry name" value="SufE"/>
    <property type="match status" value="1"/>
</dbReference>
<evidence type="ECO:0000256" key="7">
    <source>
        <dbReference type="ARBA" id="ARBA00023157"/>
    </source>
</evidence>
<name>A0A9K3LT95_9STRA</name>
<dbReference type="OrthoDB" id="3685at2759"/>
<evidence type="ECO:0000313" key="14">
    <source>
        <dbReference type="Proteomes" id="UP000693970"/>
    </source>
</evidence>
<dbReference type="GO" id="GO:0005524">
    <property type="term" value="F:ATP binding"/>
    <property type="evidence" value="ECO:0007669"/>
    <property type="project" value="UniProtKB-KW"/>
</dbReference>
<accession>A0A9K3LT95</accession>
<dbReference type="HAMAP" id="MF_00144">
    <property type="entry name" value="tRNA_thiouridyl_MnmA"/>
    <property type="match status" value="1"/>
</dbReference>
<evidence type="ECO:0000259" key="11">
    <source>
        <dbReference type="Pfam" id="PF20258"/>
    </source>
</evidence>
<gene>
    <name evidence="13" type="ORF">IV203_030530</name>
</gene>
<reference evidence="13" key="2">
    <citation type="submission" date="2021-04" db="EMBL/GenBank/DDBJ databases">
        <authorList>
            <person name="Podell S."/>
        </authorList>
    </citation>
    <scope>NUCLEOTIDE SEQUENCE</scope>
    <source>
        <strain evidence="13">Hildebrandi</strain>
    </source>
</reference>